<dbReference type="AlphaFoldDB" id="A0A7J7I4L6"/>
<organism evidence="6 7">
    <name type="scientific">Camellia sinensis</name>
    <name type="common">Tea plant</name>
    <name type="synonym">Thea sinensis</name>
    <dbReference type="NCBI Taxonomy" id="4442"/>
    <lineage>
        <taxon>Eukaryota</taxon>
        <taxon>Viridiplantae</taxon>
        <taxon>Streptophyta</taxon>
        <taxon>Embryophyta</taxon>
        <taxon>Tracheophyta</taxon>
        <taxon>Spermatophyta</taxon>
        <taxon>Magnoliopsida</taxon>
        <taxon>eudicotyledons</taxon>
        <taxon>Gunneridae</taxon>
        <taxon>Pentapetalae</taxon>
        <taxon>asterids</taxon>
        <taxon>Ericales</taxon>
        <taxon>Theaceae</taxon>
        <taxon>Camellia</taxon>
    </lineage>
</organism>
<keyword evidence="3" id="KW-0862">Zinc</keyword>
<evidence type="ECO:0000256" key="1">
    <source>
        <dbReference type="ARBA" id="ARBA00004170"/>
    </source>
</evidence>
<evidence type="ECO:0000313" key="6">
    <source>
        <dbReference type="EMBL" id="KAF5959567.1"/>
    </source>
</evidence>
<feature type="domain" description="Phorbol-ester/DAG-type" evidence="4">
    <location>
        <begin position="143"/>
        <end position="190"/>
    </location>
</feature>
<evidence type="ECO:0000259" key="5">
    <source>
        <dbReference type="PROSITE" id="PS50846"/>
    </source>
</evidence>
<accession>A0A7J7I4L6</accession>
<evidence type="ECO:0000256" key="3">
    <source>
        <dbReference type="ARBA" id="ARBA00022833"/>
    </source>
</evidence>
<gene>
    <name evidence="6" type="ORF">HYC85_000776</name>
</gene>
<keyword evidence="2" id="KW-0479">Metal-binding</keyword>
<dbReference type="SUPFAM" id="SSF57889">
    <property type="entry name" value="Cysteine-rich domain"/>
    <property type="match status" value="1"/>
</dbReference>
<dbReference type="Proteomes" id="UP000593564">
    <property type="component" value="Unassembled WGS sequence"/>
</dbReference>
<dbReference type="InterPro" id="IPR046349">
    <property type="entry name" value="C1-like_sf"/>
</dbReference>
<evidence type="ECO:0000313" key="7">
    <source>
        <dbReference type="Proteomes" id="UP000593564"/>
    </source>
</evidence>
<dbReference type="CDD" id="cd00371">
    <property type="entry name" value="HMA"/>
    <property type="match status" value="1"/>
</dbReference>
<sequence length="384" mass="43233">MAYSKVDDMKTYVIKMKINCECDGCQGKLEGYRKILGVKSVDVDDEAKKVTISIIGDPKKVVEKLKKQKKTFELIEQTSPIKKQEMQIVLQNPVPEIKKQEMQIVLQNPVTEIHDRRVVAQQPALEIDKSIVKKTQGCCPKHGYKLEKKSYNKRFTCDGCKEKGCGSGYRCEHCDYELHEECMSPEHSISPEIFPRSTFEFCHQPSSTHPRSCDACGNYIKGYLYACNARNLALHPCCSNLKANLCIGGMDFILHNKVSSSSKCKRCNQKTPKTRNPGCSYVSTCNKYHFHVYCITQMVHEAWTNGDIDGSTDDFAMALEKMDLKPVETKNRNGGSGGNNIWRTISIFISTIAACLLGDPTGVLVPLFLGFFFKSIPKLLPKLD</sequence>
<dbReference type="InterPro" id="IPR002219">
    <property type="entry name" value="PKC_DAG/PE"/>
</dbReference>
<evidence type="ECO:0008006" key="8">
    <source>
        <dbReference type="Google" id="ProtNLM"/>
    </source>
</evidence>
<proteinExistence type="predicted"/>
<reference evidence="6 7" key="2">
    <citation type="submission" date="2020-07" db="EMBL/GenBank/DDBJ databases">
        <title>Genome assembly of wild tea tree DASZ reveals pedigree and selection history of tea varieties.</title>
        <authorList>
            <person name="Zhang W."/>
        </authorList>
    </citation>
    <scope>NUCLEOTIDE SEQUENCE [LARGE SCALE GENOMIC DNA]</scope>
    <source>
        <strain evidence="7">cv. G240</strain>
        <tissue evidence="6">Leaf</tissue>
    </source>
</reference>
<evidence type="ECO:0000256" key="2">
    <source>
        <dbReference type="ARBA" id="ARBA00022723"/>
    </source>
</evidence>
<dbReference type="PANTHER" id="PTHR46477:SF5">
    <property type="entry name" value="PHORBOL-ESTER_DAG-TYPE DOMAIN-CONTAINING PROTEIN"/>
    <property type="match status" value="1"/>
</dbReference>
<dbReference type="EMBL" id="JACBKZ010000001">
    <property type="protein sequence ID" value="KAF5959567.1"/>
    <property type="molecule type" value="Genomic_DNA"/>
</dbReference>
<keyword evidence="7" id="KW-1185">Reference proteome</keyword>
<dbReference type="InterPro" id="IPR006121">
    <property type="entry name" value="HMA_dom"/>
</dbReference>
<reference evidence="7" key="1">
    <citation type="journal article" date="2020" name="Nat. Commun.">
        <title>Genome assembly of wild tea tree DASZ reveals pedigree and selection history of tea varieties.</title>
        <authorList>
            <person name="Zhang W."/>
            <person name="Zhang Y."/>
            <person name="Qiu H."/>
            <person name="Guo Y."/>
            <person name="Wan H."/>
            <person name="Zhang X."/>
            <person name="Scossa F."/>
            <person name="Alseekh S."/>
            <person name="Zhang Q."/>
            <person name="Wang P."/>
            <person name="Xu L."/>
            <person name="Schmidt M.H."/>
            <person name="Jia X."/>
            <person name="Li D."/>
            <person name="Zhu A."/>
            <person name="Guo F."/>
            <person name="Chen W."/>
            <person name="Ni D."/>
            <person name="Usadel B."/>
            <person name="Fernie A.R."/>
            <person name="Wen W."/>
        </authorList>
    </citation>
    <scope>NUCLEOTIDE SEQUENCE [LARGE SCALE GENOMIC DNA]</scope>
    <source>
        <strain evidence="7">cv. G240</strain>
    </source>
</reference>
<dbReference type="Gene3D" id="3.30.70.100">
    <property type="match status" value="1"/>
</dbReference>
<feature type="domain" description="HMA" evidence="5">
    <location>
        <begin position="9"/>
        <end position="73"/>
    </location>
</feature>
<dbReference type="GO" id="GO:0046872">
    <property type="term" value="F:metal ion binding"/>
    <property type="evidence" value="ECO:0007669"/>
    <property type="project" value="UniProtKB-KW"/>
</dbReference>
<dbReference type="Gene3D" id="3.30.60.20">
    <property type="match status" value="1"/>
</dbReference>
<dbReference type="PROSITE" id="PS50846">
    <property type="entry name" value="HMA_2"/>
    <property type="match status" value="1"/>
</dbReference>
<evidence type="ECO:0000259" key="4">
    <source>
        <dbReference type="PROSITE" id="PS50081"/>
    </source>
</evidence>
<protein>
    <recommendedName>
        <fullName evidence="8">Phorbol-ester/DAG-type domain-containing protein</fullName>
    </recommendedName>
</protein>
<comment type="subcellular location">
    <subcellularLocation>
        <location evidence="1">Membrane</location>
        <topology evidence="1">Peripheral membrane protein</topology>
    </subcellularLocation>
</comment>
<name>A0A7J7I4L6_CAMSI</name>
<dbReference type="InterPro" id="IPR036163">
    <property type="entry name" value="HMA_dom_sf"/>
</dbReference>
<dbReference type="GO" id="GO:0009626">
    <property type="term" value="P:plant-type hypersensitive response"/>
    <property type="evidence" value="ECO:0007669"/>
    <property type="project" value="UniProtKB-KW"/>
</dbReference>
<dbReference type="GO" id="GO:0016020">
    <property type="term" value="C:membrane"/>
    <property type="evidence" value="ECO:0007669"/>
    <property type="project" value="UniProtKB-SubCell"/>
</dbReference>
<dbReference type="SUPFAM" id="SSF55008">
    <property type="entry name" value="HMA, heavy metal-associated domain"/>
    <property type="match status" value="1"/>
</dbReference>
<dbReference type="PROSITE" id="PS50081">
    <property type="entry name" value="ZF_DAG_PE_2"/>
    <property type="match status" value="1"/>
</dbReference>
<comment type="caution">
    <text evidence="6">The sequence shown here is derived from an EMBL/GenBank/DDBJ whole genome shotgun (WGS) entry which is preliminary data.</text>
</comment>
<dbReference type="PANTHER" id="PTHR46477">
    <property type="entry name" value="CYSTEINE/HISTIDINE-RICH C1 DOMAIN FAMILY PROTEIN"/>
    <property type="match status" value="1"/>
</dbReference>